<keyword evidence="3" id="KW-1185">Reference proteome</keyword>
<feature type="region of interest" description="Disordered" evidence="1">
    <location>
        <begin position="119"/>
        <end position="144"/>
    </location>
</feature>
<dbReference type="AlphaFoldDB" id="W3WT88"/>
<protein>
    <recommendedName>
        <fullName evidence="4">AB hydrolase-1 domain-containing protein</fullName>
    </recommendedName>
</protein>
<dbReference type="RefSeq" id="XP_007838516.1">
    <property type="nucleotide sequence ID" value="XM_007840325.1"/>
</dbReference>
<organism evidence="2 3">
    <name type="scientific">Pestalotiopsis fici (strain W106-1 / CGMCC3.15140)</name>
    <dbReference type="NCBI Taxonomy" id="1229662"/>
    <lineage>
        <taxon>Eukaryota</taxon>
        <taxon>Fungi</taxon>
        <taxon>Dikarya</taxon>
        <taxon>Ascomycota</taxon>
        <taxon>Pezizomycotina</taxon>
        <taxon>Sordariomycetes</taxon>
        <taxon>Xylariomycetidae</taxon>
        <taxon>Amphisphaeriales</taxon>
        <taxon>Sporocadaceae</taxon>
        <taxon>Pestalotiopsis</taxon>
    </lineage>
</organism>
<dbReference type="KEGG" id="pfy:PFICI_11744"/>
<dbReference type="eggNOG" id="ENOG502QQEZ">
    <property type="taxonomic scope" value="Eukaryota"/>
</dbReference>
<evidence type="ECO:0000313" key="2">
    <source>
        <dbReference type="EMBL" id="ETS76357.1"/>
    </source>
</evidence>
<dbReference type="Gene3D" id="3.40.50.1820">
    <property type="entry name" value="alpha/beta hydrolase"/>
    <property type="match status" value="1"/>
</dbReference>
<dbReference type="InParanoid" id="W3WT88"/>
<proteinExistence type="predicted"/>
<dbReference type="OrthoDB" id="442243at2759"/>
<dbReference type="Proteomes" id="UP000030651">
    <property type="component" value="Unassembled WGS sequence"/>
</dbReference>
<gene>
    <name evidence="2" type="ORF">PFICI_11744</name>
</gene>
<name>W3WT88_PESFW</name>
<dbReference type="SUPFAM" id="SSF53474">
    <property type="entry name" value="alpha/beta-Hydrolases"/>
    <property type="match status" value="1"/>
</dbReference>
<feature type="compositionally biased region" description="Acidic residues" evidence="1">
    <location>
        <begin position="125"/>
        <end position="135"/>
    </location>
</feature>
<evidence type="ECO:0000256" key="1">
    <source>
        <dbReference type="SAM" id="MobiDB-lite"/>
    </source>
</evidence>
<sequence>MKKTLLLVFIHGFKGGDDTFGATGDFAEHLATLLSVELPKVNIRTLVYPKYETRGDLAECVSRFRDWLLEKVIDIEVAAGTPSPTIDPSVRTVLVGHSMGGIVAAETAIGLAGDKVIPAGGTTAAEDEGEEESGEDEKQKAVPDHSDEINSLMFPYIQGVLAFDTPYLGIAPGVVAHGAEGHYQNAAAIMSQLSGLSAIWGGSKAAESPPVGTKKPVAALEAPPKEESKAGIWNNWGKMAMYAGGAAAVAAGGAAAWVNRQQISEGWGWVGSHLEFVGCLARGEEMKKRVANMVRLNRELGVGFANLYTRLGKAADSKQVSTVGLVMGSQRTFCNLPSKMRAGEWKEAVNDAAKDETGAHMAMFESNQNPGYAKLSEDAVNMIVKWTKNDWYETSNLALEE</sequence>
<accession>W3WT88</accession>
<evidence type="ECO:0000313" key="3">
    <source>
        <dbReference type="Proteomes" id="UP000030651"/>
    </source>
</evidence>
<dbReference type="GeneID" id="19276757"/>
<dbReference type="PANTHER" id="PTHR47842:SF1">
    <property type="entry name" value="DUF676 DOMAIN-CONTAINING PROTEIN"/>
    <property type="match status" value="1"/>
</dbReference>
<dbReference type="InterPro" id="IPR029058">
    <property type="entry name" value="AB_hydrolase_fold"/>
</dbReference>
<dbReference type="EMBL" id="KI912117">
    <property type="protein sequence ID" value="ETS76357.1"/>
    <property type="molecule type" value="Genomic_DNA"/>
</dbReference>
<dbReference type="HOGENOM" id="CLU_020826_1_2_1"/>
<dbReference type="OMA" id="TAETWAH"/>
<dbReference type="STRING" id="1229662.W3WT88"/>
<dbReference type="PANTHER" id="PTHR47842">
    <property type="entry name" value="EXPRESSED PROTEIN"/>
    <property type="match status" value="1"/>
</dbReference>
<evidence type="ECO:0008006" key="4">
    <source>
        <dbReference type="Google" id="ProtNLM"/>
    </source>
</evidence>
<reference evidence="3" key="1">
    <citation type="journal article" date="2015" name="BMC Genomics">
        <title>Genomic and transcriptomic analysis of the endophytic fungus Pestalotiopsis fici reveals its lifestyle and high potential for synthesis of natural products.</title>
        <authorList>
            <person name="Wang X."/>
            <person name="Zhang X."/>
            <person name="Liu L."/>
            <person name="Xiang M."/>
            <person name="Wang W."/>
            <person name="Sun X."/>
            <person name="Che Y."/>
            <person name="Guo L."/>
            <person name="Liu G."/>
            <person name="Guo L."/>
            <person name="Wang C."/>
            <person name="Yin W.B."/>
            <person name="Stadler M."/>
            <person name="Zhang X."/>
            <person name="Liu X."/>
        </authorList>
    </citation>
    <scope>NUCLEOTIDE SEQUENCE [LARGE SCALE GENOMIC DNA]</scope>
    <source>
        <strain evidence="3">W106-1 / CGMCC3.15140</strain>
    </source>
</reference>